<comment type="caution">
    <text evidence="3">The sequence shown here is derived from an EMBL/GenBank/DDBJ whole genome shotgun (WGS) entry which is preliminary data.</text>
</comment>
<feature type="compositionally biased region" description="Basic and acidic residues" evidence="1">
    <location>
        <begin position="94"/>
        <end position="112"/>
    </location>
</feature>
<dbReference type="Pfam" id="PF01385">
    <property type="entry name" value="OrfB_IS605"/>
    <property type="match status" value="1"/>
</dbReference>
<name>A0A846H3Y9_9CYAN</name>
<gene>
    <name evidence="3" type="ORF">PI95_004385</name>
</gene>
<protein>
    <submittedName>
        <fullName evidence="3">Transposase</fullName>
    </submittedName>
</protein>
<dbReference type="Proteomes" id="UP000031549">
    <property type="component" value="Unassembled WGS sequence"/>
</dbReference>
<evidence type="ECO:0000313" key="4">
    <source>
        <dbReference type="Proteomes" id="UP000031549"/>
    </source>
</evidence>
<dbReference type="InterPro" id="IPR001959">
    <property type="entry name" value="Transposase"/>
</dbReference>
<evidence type="ECO:0000256" key="1">
    <source>
        <dbReference type="SAM" id="MobiDB-lite"/>
    </source>
</evidence>
<feature type="region of interest" description="Disordered" evidence="1">
    <location>
        <begin position="89"/>
        <end position="116"/>
    </location>
</feature>
<organism evidence="3 4">
    <name type="scientific">Hassallia byssoidea VB512170</name>
    <dbReference type="NCBI Taxonomy" id="1304833"/>
    <lineage>
        <taxon>Bacteria</taxon>
        <taxon>Bacillati</taxon>
        <taxon>Cyanobacteriota</taxon>
        <taxon>Cyanophyceae</taxon>
        <taxon>Nostocales</taxon>
        <taxon>Tolypothrichaceae</taxon>
        <taxon>Hassallia</taxon>
    </lineage>
</organism>
<dbReference type="EMBL" id="JTCM02000005">
    <property type="protein sequence ID" value="NEU71833.1"/>
    <property type="molecule type" value="Genomic_DNA"/>
</dbReference>
<sequence>MSKLQIAYKFKLRPNKEQESTMDSWQYKIGYIQNRSLGDRIAAYSNTFVEGNYCDLYTKREISAEFLYCDLTTLTLTSPLHCSVSKSASLGNPWKEDIPSRRRAKPGKDGKLKPFQPKRSAFEMHSNWLREFKQENLEYQAVNANVLQQSLRHVDAAFNKFFSGQAGYPNFKPHKDVTFEFPPGTVVINNNYIKFPGLGTMRFFKSREIPDSWEVRTVTISRDADGWYVAVLLRDETVPDIPVKPLQECQTIQGADVGIKKLVALSDGTMIGNPQFLKKSERILRIRQRRVSRKKKGSNNRKKAANSDLAPVQLNVNSLTKCQISQAFNVL</sequence>
<reference evidence="3 4" key="1">
    <citation type="journal article" date="2015" name="Genome Announc.">
        <title>Draft Genome Sequence of Cyanobacterium Hassallia byssoidea Strain VB512170, Isolated from Monuments in India.</title>
        <authorList>
            <person name="Singh D."/>
            <person name="Chandrababunaidu M.M."/>
            <person name="Panda A."/>
            <person name="Sen D."/>
            <person name="Bhattacharyya S."/>
            <person name="Adhikary S.P."/>
            <person name="Tripathy S."/>
        </authorList>
    </citation>
    <scope>NUCLEOTIDE SEQUENCE [LARGE SCALE GENOMIC DNA]</scope>
    <source>
        <strain evidence="3 4">VB512170</strain>
    </source>
</reference>
<proteinExistence type="predicted"/>
<dbReference type="AlphaFoldDB" id="A0A846H3Y9"/>
<evidence type="ECO:0000259" key="2">
    <source>
        <dbReference type="Pfam" id="PF01385"/>
    </source>
</evidence>
<accession>A0A846H3Y9</accession>
<feature type="domain" description="Probable transposase IS891/IS1136/IS1341" evidence="2">
    <location>
        <begin position="247"/>
        <end position="305"/>
    </location>
</feature>
<keyword evidence="4" id="KW-1185">Reference proteome</keyword>
<evidence type="ECO:0000313" key="3">
    <source>
        <dbReference type="EMBL" id="NEU71833.1"/>
    </source>
</evidence>